<evidence type="ECO:0000313" key="11">
    <source>
        <dbReference type="EMBL" id="NYS24571.1"/>
    </source>
</evidence>
<dbReference type="AlphaFoldDB" id="A0A7Z0HYC9"/>
<organism evidence="11 12">
    <name type="scientific">Rhabdonatronobacter sediminivivens</name>
    <dbReference type="NCBI Taxonomy" id="2743469"/>
    <lineage>
        <taxon>Bacteria</taxon>
        <taxon>Pseudomonadati</taxon>
        <taxon>Pseudomonadota</taxon>
        <taxon>Alphaproteobacteria</taxon>
        <taxon>Rhodobacterales</taxon>
        <taxon>Paracoccaceae</taxon>
        <taxon>Rhabdonatronobacter</taxon>
    </lineage>
</organism>
<feature type="domain" description="N-(5'phosphoribosyl) anthranilate isomerase (PRAI)" evidence="10">
    <location>
        <begin position="3"/>
        <end position="206"/>
    </location>
</feature>
<dbReference type="GO" id="GO:0000162">
    <property type="term" value="P:L-tryptophan biosynthetic process"/>
    <property type="evidence" value="ECO:0007669"/>
    <property type="project" value="UniProtKB-UniRule"/>
</dbReference>
<dbReference type="RefSeq" id="WP_179905277.1">
    <property type="nucleotide sequence ID" value="NZ_JACBXS010000009.1"/>
</dbReference>
<dbReference type="InterPro" id="IPR011060">
    <property type="entry name" value="RibuloseP-bd_barrel"/>
</dbReference>
<accession>A0A7Z0HYC9</accession>
<keyword evidence="12" id="KW-1185">Reference proteome</keyword>
<evidence type="ECO:0000256" key="8">
    <source>
        <dbReference type="ARBA" id="ARBA00023235"/>
    </source>
</evidence>
<dbReference type="HAMAP" id="MF_00135">
    <property type="entry name" value="PRAI"/>
    <property type="match status" value="1"/>
</dbReference>
<evidence type="ECO:0000256" key="7">
    <source>
        <dbReference type="ARBA" id="ARBA00023141"/>
    </source>
</evidence>
<comment type="catalytic activity">
    <reaction evidence="1 9">
        <text>N-(5-phospho-beta-D-ribosyl)anthranilate = 1-(2-carboxyphenylamino)-1-deoxy-D-ribulose 5-phosphate</text>
        <dbReference type="Rhea" id="RHEA:21540"/>
        <dbReference type="ChEBI" id="CHEBI:18277"/>
        <dbReference type="ChEBI" id="CHEBI:58613"/>
        <dbReference type="EC" id="5.3.1.24"/>
    </reaction>
</comment>
<dbReference type="PANTHER" id="PTHR42894">
    <property type="entry name" value="N-(5'-PHOSPHORIBOSYL)ANTHRANILATE ISOMERASE"/>
    <property type="match status" value="1"/>
</dbReference>
<dbReference type="CDD" id="cd00405">
    <property type="entry name" value="PRAI"/>
    <property type="match status" value="1"/>
</dbReference>
<dbReference type="Gene3D" id="3.20.20.70">
    <property type="entry name" value="Aldolase class I"/>
    <property type="match status" value="1"/>
</dbReference>
<name>A0A7Z0HYC9_9RHOB</name>
<sequence>MRVKICGLTSAEQVHTAVAAGADYVGFVFFPRSPRALSIRAARAAALAAPPGVAKVALTVDAEDALLDAILAEVPIDILQLHGAETPARVQAVKAQSGLAVMKAVGLAEAADLAELDRQMRVADQVLVDAKPPRGAARPGGNAVAFDWRLIAGRRWPVPWLLAGGLTPENVAEAIRLTGARQVDVSSGVEDAPGHKDPARITAFIEAAHRATRAGVPPSLSASP</sequence>
<evidence type="ECO:0000256" key="3">
    <source>
        <dbReference type="ARBA" id="ARBA00012572"/>
    </source>
</evidence>
<comment type="pathway">
    <text evidence="2 9">Amino-acid biosynthesis; L-tryptophan biosynthesis; L-tryptophan from chorismate: step 3/5.</text>
</comment>
<evidence type="ECO:0000259" key="10">
    <source>
        <dbReference type="Pfam" id="PF00697"/>
    </source>
</evidence>
<dbReference type="InterPro" id="IPR001240">
    <property type="entry name" value="PRAI_dom"/>
</dbReference>
<evidence type="ECO:0000256" key="4">
    <source>
        <dbReference type="ARBA" id="ARBA00022272"/>
    </source>
</evidence>
<gene>
    <name evidence="9" type="primary">trpF</name>
    <name evidence="11" type="ORF">HUK65_06160</name>
</gene>
<dbReference type="UniPathway" id="UPA00035">
    <property type="reaction ID" value="UER00042"/>
</dbReference>
<comment type="caution">
    <text evidence="11">The sequence shown here is derived from an EMBL/GenBank/DDBJ whole genome shotgun (WGS) entry which is preliminary data.</text>
</comment>
<keyword evidence="5 9" id="KW-0028">Amino-acid biosynthesis</keyword>
<evidence type="ECO:0000256" key="5">
    <source>
        <dbReference type="ARBA" id="ARBA00022605"/>
    </source>
</evidence>
<dbReference type="NCBIfam" id="NF002295">
    <property type="entry name" value="PRK01222.1-1"/>
    <property type="match status" value="1"/>
</dbReference>
<dbReference type="SUPFAM" id="SSF51366">
    <property type="entry name" value="Ribulose-phoshate binding barrel"/>
    <property type="match status" value="1"/>
</dbReference>
<evidence type="ECO:0000256" key="9">
    <source>
        <dbReference type="HAMAP-Rule" id="MF_00135"/>
    </source>
</evidence>
<dbReference type="InterPro" id="IPR044643">
    <property type="entry name" value="TrpF_fam"/>
</dbReference>
<dbReference type="PANTHER" id="PTHR42894:SF1">
    <property type="entry name" value="N-(5'-PHOSPHORIBOSYL)ANTHRANILATE ISOMERASE"/>
    <property type="match status" value="1"/>
</dbReference>
<keyword evidence="8 9" id="KW-0413">Isomerase</keyword>
<proteinExistence type="inferred from homology"/>
<dbReference type="Proteomes" id="UP000529417">
    <property type="component" value="Unassembled WGS sequence"/>
</dbReference>
<dbReference type="InterPro" id="IPR013785">
    <property type="entry name" value="Aldolase_TIM"/>
</dbReference>
<dbReference type="EC" id="5.3.1.24" evidence="3 9"/>
<evidence type="ECO:0000256" key="2">
    <source>
        <dbReference type="ARBA" id="ARBA00004664"/>
    </source>
</evidence>
<keyword evidence="7 9" id="KW-0057">Aromatic amino acid biosynthesis</keyword>
<comment type="similarity">
    <text evidence="9">Belongs to the TrpF family.</text>
</comment>
<evidence type="ECO:0000256" key="6">
    <source>
        <dbReference type="ARBA" id="ARBA00022822"/>
    </source>
</evidence>
<dbReference type="EMBL" id="JACBXS010000009">
    <property type="protein sequence ID" value="NYS24571.1"/>
    <property type="molecule type" value="Genomic_DNA"/>
</dbReference>
<evidence type="ECO:0000256" key="1">
    <source>
        <dbReference type="ARBA" id="ARBA00001164"/>
    </source>
</evidence>
<reference evidence="11 12" key="1">
    <citation type="journal article" date="2000" name="Arch. Microbiol.">
        <title>Rhodobaca bogoriensis gen. nov. and sp. nov., an alkaliphilic purple nonsulfur bacterium from African Rift Valley soda lakes.</title>
        <authorList>
            <person name="Milford A.D."/>
            <person name="Achenbach L.A."/>
            <person name="Jung D.O."/>
            <person name="Madigan M.T."/>
        </authorList>
    </citation>
    <scope>NUCLEOTIDE SEQUENCE [LARGE SCALE GENOMIC DNA]</scope>
    <source>
        <strain evidence="11 12">2376</strain>
    </source>
</reference>
<evidence type="ECO:0000313" key="12">
    <source>
        <dbReference type="Proteomes" id="UP000529417"/>
    </source>
</evidence>
<dbReference type="Pfam" id="PF00697">
    <property type="entry name" value="PRAI"/>
    <property type="match status" value="1"/>
</dbReference>
<protein>
    <recommendedName>
        <fullName evidence="4 9">N-(5'-phosphoribosyl)anthranilate isomerase</fullName>
        <shortName evidence="9">PRAI</shortName>
        <ecNumber evidence="3 9">5.3.1.24</ecNumber>
    </recommendedName>
</protein>
<dbReference type="GO" id="GO:0004640">
    <property type="term" value="F:phosphoribosylanthranilate isomerase activity"/>
    <property type="evidence" value="ECO:0007669"/>
    <property type="project" value="UniProtKB-UniRule"/>
</dbReference>
<keyword evidence="6 9" id="KW-0822">Tryptophan biosynthesis</keyword>